<evidence type="ECO:0000313" key="8">
    <source>
        <dbReference type="EMBL" id="SCP97154.1"/>
    </source>
</evidence>
<comment type="similarity">
    <text evidence="1">Belongs to the sigma-70 factor family. ECF subfamily.</text>
</comment>
<dbReference type="SUPFAM" id="SSF88659">
    <property type="entry name" value="Sigma3 and sigma4 domains of RNA polymerase sigma factors"/>
    <property type="match status" value="1"/>
</dbReference>
<dbReference type="Gene3D" id="1.10.1740.10">
    <property type="match status" value="1"/>
</dbReference>
<dbReference type="InterPro" id="IPR013325">
    <property type="entry name" value="RNA_pol_sigma_r2"/>
</dbReference>
<dbReference type="Proteomes" id="UP000199315">
    <property type="component" value="Unassembled WGS sequence"/>
</dbReference>
<dbReference type="AlphaFoldDB" id="A0A1D3TTA4"/>
<dbReference type="RefSeq" id="WP_091232963.1">
    <property type="nucleotide sequence ID" value="NZ_FMKA01000008.1"/>
</dbReference>
<evidence type="ECO:0000256" key="1">
    <source>
        <dbReference type="ARBA" id="ARBA00010641"/>
    </source>
</evidence>
<dbReference type="Gene3D" id="1.10.10.10">
    <property type="entry name" value="Winged helix-like DNA-binding domain superfamily/Winged helix DNA-binding domain"/>
    <property type="match status" value="1"/>
</dbReference>
<dbReference type="NCBIfam" id="TIGR02937">
    <property type="entry name" value="sigma70-ECF"/>
    <property type="match status" value="1"/>
</dbReference>
<accession>A0A1D3TTA4</accession>
<organism evidence="8 9">
    <name type="scientific">Anaerobium acetethylicum</name>
    <dbReference type="NCBI Taxonomy" id="1619234"/>
    <lineage>
        <taxon>Bacteria</taxon>
        <taxon>Bacillati</taxon>
        <taxon>Bacillota</taxon>
        <taxon>Clostridia</taxon>
        <taxon>Lachnospirales</taxon>
        <taxon>Lachnospiraceae</taxon>
        <taxon>Anaerobium</taxon>
    </lineage>
</organism>
<dbReference type="InterPro" id="IPR007627">
    <property type="entry name" value="RNA_pol_sigma70_r2"/>
</dbReference>
<gene>
    <name evidence="8" type="ORF">SAMN05421730_1008118</name>
</gene>
<dbReference type="InterPro" id="IPR013249">
    <property type="entry name" value="RNA_pol_sigma70_r4_t2"/>
</dbReference>
<dbReference type="EMBL" id="FMKA01000008">
    <property type="protein sequence ID" value="SCP97154.1"/>
    <property type="molecule type" value="Genomic_DNA"/>
</dbReference>
<evidence type="ECO:0000256" key="2">
    <source>
        <dbReference type="ARBA" id="ARBA00023015"/>
    </source>
</evidence>
<keyword evidence="4" id="KW-0238">DNA-binding</keyword>
<dbReference type="InterPro" id="IPR036388">
    <property type="entry name" value="WH-like_DNA-bd_sf"/>
</dbReference>
<evidence type="ECO:0000313" key="9">
    <source>
        <dbReference type="Proteomes" id="UP000199315"/>
    </source>
</evidence>
<proteinExistence type="inferred from homology"/>
<dbReference type="PANTHER" id="PTHR43133:SF8">
    <property type="entry name" value="RNA POLYMERASE SIGMA FACTOR HI_1459-RELATED"/>
    <property type="match status" value="1"/>
</dbReference>
<dbReference type="Pfam" id="PF08281">
    <property type="entry name" value="Sigma70_r4_2"/>
    <property type="match status" value="1"/>
</dbReference>
<dbReference type="SUPFAM" id="SSF88946">
    <property type="entry name" value="Sigma2 domain of RNA polymerase sigma factors"/>
    <property type="match status" value="1"/>
</dbReference>
<dbReference type="GO" id="GO:0006352">
    <property type="term" value="P:DNA-templated transcription initiation"/>
    <property type="evidence" value="ECO:0007669"/>
    <property type="project" value="InterPro"/>
</dbReference>
<keyword evidence="2" id="KW-0805">Transcription regulation</keyword>
<keyword evidence="3" id="KW-0731">Sigma factor</keyword>
<evidence type="ECO:0000256" key="3">
    <source>
        <dbReference type="ARBA" id="ARBA00023082"/>
    </source>
</evidence>
<feature type="domain" description="RNA polymerase sigma-70 region 2" evidence="6">
    <location>
        <begin position="24"/>
        <end position="82"/>
    </location>
</feature>
<keyword evidence="9" id="KW-1185">Reference proteome</keyword>
<dbReference type="GO" id="GO:0003677">
    <property type="term" value="F:DNA binding"/>
    <property type="evidence" value="ECO:0007669"/>
    <property type="project" value="UniProtKB-KW"/>
</dbReference>
<name>A0A1D3TTA4_9FIRM</name>
<evidence type="ECO:0000259" key="7">
    <source>
        <dbReference type="Pfam" id="PF08281"/>
    </source>
</evidence>
<dbReference type="PANTHER" id="PTHR43133">
    <property type="entry name" value="RNA POLYMERASE ECF-TYPE SIGMA FACTO"/>
    <property type="match status" value="1"/>
</dbReference>
<keyword evidence="5" id="KW-0804">Transcription</keyword>
<dbReference type="InterPro" id="IPR039425">
    <property type="entry name" value="RNA_pol_sigma-70-like"/>
</dbReference>
<evidence type="ECO:0000259" key="6">
    <source>
        <dbReference type="Pfam" id="PF04542"/>
    </source>
</evidence>
<dbReference type="Pfam" id="PF04542">
    <property type="entry name" value="Sigma70_r2"/>
    <property type="match status" value="1"/>
</dbReference>
<evidence type="ECO:0000256" key="4">
    <source>
        <dbReference type="ARBA" id="ARBA00023125"/>
    </source>
</evidence>
<dbReference type="InterPro" id="IPR013324">
    <property type="entry name" value="RNA_pol_sigma_r3/r4-like"/>
</dbReference>
<feature type="domain" description="RNA polymerase sigma factor 70 region 4 type 2" evidence="7">
    <location>
        <begin position="123"/>
        <end position="174"/>
    </location>
</feature>
<reference evidence="8 9" key="1">
    <citation type="submission" date="2016-09" db="EMBL/GenBank/DDBJ databases">
        <authorList>
            <person name="Capua I."/>
            <person name="De Benedictis P."/>
            <person name="Joannis T."/>
            <person name="Lombin L.H."/>
            <person name="Cattoli G."/>
        </authorList>
    </citation>
    <scope>NUCLEOTIDE SEQUENCE [LARGE SCALE GENOMIC DNA]</scope>
    <source>
        <strain evidence="8 9">GluBS11</strain>
    </source>
</reference>
<dbReference type="OrthoDB" id="9808901at2"/>
<dbReference type="STRING" id="1619234.SAMN05421730_1008118"/>
<dbReference type="InterPro" id="IPR014284">
    <property type="entry name" value="RNA_pol_sigma-70_dom"/>
</dbReference>
<sequence>MDDEKIVGLYWERTELAISETSKKYSRYLRTIAFNILSNHLDAEECENDTYIAAWNAMPSARPNKLLAFLGRITRNIALDRYDYNTAKKRNNEFDLLLSELEDFISSPSDVETQFENGELSKAISNFLRTIDSKYRLVFIRRYWYSDSIKSISSHLSMSESKVKSILFRTRKNLKTYLEKEGIII</sequence>
<dbReference type="GO" id="GO:0016987">
    <property type="term" value="F:sigma factor activity"/>
    <property type="evidence" value="ECO:0007669"/>
    <property type="project" value="UniProtKB-KW"/>
</dbReference>
<protein>
    <submittedName>
        <fullName evidence="8">RNA polymerase sigma-70 factor, ECF subfamily</fullName>
    </submittedName>
</protein>
<evidence type="ECO:0000256" key="5">
    <source>
        <dbReference type="ARBA" id="ARBA00023163"/>
    </source>
</evidence>